<dbReference type="EMBL" id="VSRR010012504">
    <property type="protein sequence ID" value="MPC54634.1"/>
    <property type="molecule type" value="Genomic_DNA"/>
</dbReference>
<accession>A0A5B7GDR6</accession>
<dbReference type="AlphaFoldDB" id="A0A5B7GDR6"/>
<dbReference type="PANTHER" id="PTHR35617:SF3">
    <property type="entry name" value="CORE-BINDING (CB) DOMAIN-CONTAINING PROTEIN"/>
    <property type="match status" value="1"/>
</dbReference>
<keyword evidence="1" id="KW-0238">DNA-binding</keyword>
<comment type="caution">
    <text evidence="2">The sequence shown here is derived from an EMBL/GenBank/DDBJ whole genome shotgun (WGS) entry which is preliminary data.</text>
</comment>
<dbReference type="PANTHER" id="PTHR35617">
    <property type="entry name" value="PHAGE_INTEGRASE DOMAIN-CONTAINING PROTEIN"/>
    <property type="match status" value="1"/>
</dbReference>
<dbReference type="OrthoDB" id="7477527at2759"/>
<sequence>MGLSAPPASSPPHHHLFHKSPGALHLYAWKLSSVSSKREAFCGRLLDLWPVRSDSPLPESYQAKWSVFCGWCELRGCHPLSASVMDLADFIFLWDTKHLSLPSIKGYRSALDPIFQQAGLDISQDRDLSALFQGFAKLASPHSPRIPAWDLSLVLRSLMKSPYEPLRLASLRDVALKFSFLLALASACELVNCMGCQLKFVTRRDFLAKTEPQGDVPQSNFTILALMEYVGDSEEDGLLCPVRAIREYLLTEPQRVVHPHTISHWICQVIQHAHVDVSEEDMCSVRVKAHEVRAVATSALFRKIWSISAVLRAGTWKDNATRSRADKGAKCSNIITLCGRKVQQ</sequence>
<reference evidence="2 3" key="1">
    <citation type="submission" date="2019-05" db="EMBL/GenBank/DDBJ databases">
        <title>Another draft genome of Portunus trituberculatus and its Hox gene families provides insights of decapod evolution.</title>
        <authorList>
            <person name="Jeong J.-H."/>
            <person name="Song I."/>
            <person name="Kim S."/>
            <person name="Choi T."/>
            <person name="Kim D."/>
            <person name="Ryu S."/>
            <person name="Kim W."/>
        </authorList>
    </citation>
    <scope>NUCLEOTIDE SEQUENCE [LARGE SCALE GENOMIC DNA]</scope>
    <source>
        <tissue evidence="2">Muscle</tissue>
    </source>
</reference>
<dbReference type="Proteomes" id="UP000324222">
    <property type="component" value="Unassembled WGS sequence"/>
</dbReference>
<evidence type="ECO:0000313" key="2">
    <source>
        <dbReference type="EMBL" id="MPC54634.1"/>
    </source>
</evidence>
<evidence type="ECO:0000256" key="1">
    <source>
        <dbReference type="ARBA" id="ARBA00023125"/>
    </source>
</evidence>
<evidence type="ECO:0000313" key="3">
    <source>
        <dbReference type="Proteomes" id="UP000324222"/>
    </source>
</evidence>
<gene>
    <name evidence="2" type="ORF">E2C01_048558</name>
</gene>
<protein>
    <submittedName>
        <fullName evidence="2">Uncharacterized protein</fullName>
    </submittedName>
</protein>
<dbReference type="GO" id="GO:0003677">
    <property type="term" value="F:DNA binding"/>
    <property type="evidence" value="ECO:0007669"/>
    <property type="project" value="UniProtKB-KW"/>
</dbReference>
<organism evidence="2 3">
    <name type="scientific">Portunus trituberculatus</name>
    <name type="common">Swimming crab</name>
    <name type="synonym">Neptunus trituberculatus</name>
    <dbReference type="NCBI Taxonomy" id="210409"/>
    <lineage>
        <taxon>Eukaryota</taxon>
        <taxon>Metazoa</taxon>
        <taxon>Ecdysozoa</taxon>
        <taxon>Arthropoda</taxon>
        <taxon>Crustacea</taxon>
        <taxon>Multicrustacea</taxon>
        <taxon>Malacostraca</taxon>
        <taxon>Eumalacostraca</taxon>
        <taxon>Eucarida</taxon>
        <taxon>Decapoda</taxon>
        <taxon>Pleocyemata</taxon>
        <taxon>Brachyura</taxon>
        <taxon>Eubrachyura</taxon>
        <taxon>Portunoidea</taxon>
        <taxon>Portunidae</taxon>
        <taxon>Portuninae</taxon>
        <taxon>Portunus</taxon>
    </lineage>
</organism>
<keyword evidence="3" id="KW-1185">Reference proteome</keyword>
<name>A0A5B7GDR6_PORTR</name>
<dbReference type="SUPFAM" id="SSF47823">
    <property type="entry name" value="lambda integrase-like, N-terminal domain"/>
    <property type="match status" value="1"/>
</dbReference>
<dbReference type="InterPro" id="IPR010998">
    <property type="entry name" value="Integrase_recombinase_N"/>
</dbReference>
<dbReference type="Gene3D" id="1.10.150.130">
    <property type="match status" value="1"/>
</dbReference>
<proteinExistence type="predicted"/>